<evidence type="ECO:0000256" key="1">
    <source>
        <dbReference type="SAM" id="Phobius"/>
    </source>
</evidence>
<reference evidence="2" key="1">
    <citation type="submission" date="2022-07" db="EMBL/GenBank/DDBJ databases">
        <title>Genetic diversity of Erwinia pyrifoliae.</title>
        <authorList>
            <person name="Park D.S."/>
            <person name="Ham H."/>
        </authorList>
    </citation>
    <scope>NUCLEOTIDE SEQUENCE</scope>
    <source>
        <strain evidence="2">CP201486</strain>
    </source>
</reference>
<evidence type="ECO:0008006" key="4">
    <source>
        <dbReference type="Google" id="ProtNLM"/>
    </source>
</evidence>
<evidence type="ECO:0000313" key="2">
    <source>
        <dbReference type="EMBL" id="UWS32266.1"/>
    </source>
</evidence>
<dbReference type="EMBL" id="CP103445">
    <property type="protein sequence ID" value="UWS32266.1"/>
    <property type="molecule type" value="Genomic_DNA"/>
</dbReference>
<feature type="transmembrane region" description="Helical" evidence="1">
    <location>
        <begin position="6"/>
        <end position="26"/>
    </location>
</feature>
<keyword evidence="3" id="KW-1185">Reference proteome</keyword>
<gene>
    <name evidence="2" type="ORF">NYP84_11440</name>
</gene>
<organism evidence="2 3">
    <name type="scientific">Erwinia pyrifoliae</name>
    <dbReference type="NCBI Taxonomy" id="79967"/>
    <lineage>
        <taxon>Bacteria</taxon>
        <taxon>Pseudomonadati</taxon>
        <taxon>Pseudomonadota</taxon>
        <taxon>Gammaproteobacteria</taxon>
        <taxon>Enterobacterales</taxon>
        <taxon>Erwiniaceae</taxon>
        <taxon>Erwinia</taxon>
    </lineage>
</organism>
<name>A0ABY5X4E9_ERWPY</name>
<keyword evidence="1" id="KW-1133">Transmembrane helix</keyword>
<sequence length="149" mass="17337">MKKHVIFRTCVIFVAAIILATGWTFLKLEFAGSAYYTEKDWLEYEFYTPDLLKRIPRISDEYTFEFGNVTGPEAHVFSVHFQGVTDSNEIRNYLKSEGYEPQKTCNVEAECWRSYKNNDVISVAKFLSPKEVFVDVYRSPYTEPLADSK</sequence>
<keyword evidence="1" id="KW-0812">Transmembrane</keyword>
<protein>
    <recommendedName>
        <fullName evidence="4">SPOR domain-containing protein</fullName>
    </recommendedName>
</protein>
<evidence type="ECO:0000313" key="3">
    <source>
        <dbReference type="Proteomes" id="UP001058553"/>
    </source>
</evidence>
<accession>A0ABY5X4E9</accession>
<dbReference type="Proteomes" id="UP001058553">
    <property type="component" value="Chromosome"/>
</dbReference>
<proteinExistence type="predicted"/>
<dbReference type="GeneID" id="92236498"/>
<keyword evidence="1" id="KW-0472">Membrane</keyword>
<dbReference type="RefSeq" id="WP_012668627.1">
    <property type="nucleotide sequence ID" value="NZ_CP023567.1"/>
</dbReference>